<organism evidence="1 2">
    <name type="scientific">Bremia lactucae</name>
    <name type="common">Lettuce downy mildew</name>
    <dbReference type="NCBI Taxonomy" id="4779"/>
    <lineage>
        <taxon>Eukaryota</taxon>
        <taxon>Sar</taxon>
        <taxon>Stramenopiles</taxon>
        <taxon>Oomycota</taxon>
        <taxon>Peronosporomycetes</taxon>
        <taxon>Peronosporales</taxon>
        <taxon>Peronosporaceae</taxon>
        <taxon>Bremia</taxon>
    </lineage>
</organism>
<name>A0A976IKQ7_BRELC</name>
<gene>
    <name evidence="1" type="ORF">CCR75_006725</name>
</gene>
<protein>
    <recommendedName>
        <fullName evidence="3">PX domain-containing protein</fullName>
    </recommendedName>
</protein>
<evidence type="ECO:0000313" key="2">
    <source>
        <dbReference type="Proteomes" id="UP000294530"/>
    </source>
</evidence>
<dbReference type="Proteomes" id="UP000294530">
    <property type="component" value="Unassembled WGS sequence"/>
</dbReference>
<sequence>MLPMKTQIPHSPLQRHPKCSALYASRLSDGQDISSPACSFSRRAAYLFNVTIDVTTNTLTRDAATFALTVHDKKSRSTWRHLRSYTDCRQFQSRVLKKLNQGHFCFAECPWLFVFVQRSLSVEQTSSHLLRIGSLNNKSRFVENQRLALKRLLATLQRVLLNPLNQKCTVLMQQVLPEVIGFITNCSSEGELDSPKSNWLFEKPLSESIAFTIEETSESDKDPFGQSSTSTTACIDDLDDEFLAHEDTSVAVVDEVVDGLHVCCAMCSLHTIYSDEKVFARWRADSKSSRFVRLGAIASTGCTPFKPNRQLSMQSSTTRVISSREVRVTSPQNSLKRFYDRDSKDIVLVHDGTPSSPYPESPGTPKEYVASSYRASPAHQIDLEMLDPEQSLSPKRISEPSTVPVMPGLKNMLRLPHRSFVVLSSLRYKLTQRKHGAI</sequence>
<evidence type="ECO:0000313" key="1">
    <source>
        <dbReference type="EMBL" id="TDH73563.1"/>
    </source>
</evidence>
<dbReference type="RefSeq" id="XP_067823061.1">
    <property type="nucleotide sequence ID" value="XM_067964793.1"/>
</dbReference>
<dbReference type="AlphaFoldDB" id="A0A976IKQ7"/>
<dbReference type="OrthoDB" id="165709at2759"/>
<keyword evidence="2" id="KW-1185">Reference proteome</keyword>
<accession>A0A976IKQ7</accession>
<comment type="caution">
    <text evidence="1">The sequence shown here is derived from an EMBL/GenBank/DDBJ whole genome shotgun (WGS) entry which is preliminary data.</text>
</comment>
<dbReference type="KEGG" id="blac:94350464"/>
<dbReference type="EMBL" id="SHOA02000017">
    <property type="protein sequence ID" value="TDH73563.1"/>
    <property type="molecule type" value="Genomic_DNA"/>
</dbReference>
<reference evidence="1 2" key="1">
    <citation type="journal article" date="2021" name="Genome Biol.">
        <title>AFLAP: assembly-free linkage analysis pipeline using k-mers from genome sequencing data.</title>
        <authorList>
            <person name="Fletcher K."/>
            <person name="Zhang L."/>
            <person name="Gil J."/>
            <person name="Han R."/>
            <person name="Cavanaugh K."/>
            <person name="Michelmore R."/>
        </authorList>
    </citation>
    <scope>NUCLEOTIDE SEQUENCE [LARGE SCALE GENOMIC DNA]</scope>
    <source>
        <strain evidence="1 2">SF5</strain>
    </source>
</reference>
<proteinExistence type="predicted"/>
<dbReference type="GeneID" id="94350464"/>
<evidence type="ECO:0008006" key="3">
    <source>
        <dbReference type="Google" id="ProtNLM"/>
    </source>
</evidence>